<dbReference type="Pfam" id="PF00583">
    <property type="entry name" value="Acetyltransf_1"/>
    <property type="match status" value="1"/>
</dbReference>
<feature type="domain" description="N-acetyltransferase" evidence="3">
    <location>
        <begin position="3"/>
        <end position="131"/>
    </location>
</feature>
<organism evidence="4 5">
    <name type="scientific">Oceanirhabdus seepicola</name>
    <dbReference type="NCBI Taxonomy" id="2828781"/>
    <lineage>
        <taxon>Bacteria</taxon>
        <taxon>Bacillati</taxon>
        <taxon>Bacillota</taxon>
        <taxon>Clostridia</taxon>
        <taxon>Eubacteriales</taxon>
        <taxon>Clostridiaceae</taxon>
        <taxon>Oceanirhabdus</taxon>
    </lineage>
</organism>
<dbReference type="SUPFAM" id="SSF55729">
    <property type="entry name" value="Acyl-CoA N-acyltransferases (Nat)"/>
    <property type="match status" value="2"/>
</dbReference>
<protein>
    <submittedName>
        <fullName evidence="4">GNAT family N-acetyltransferase</fullName>
    </submittedName>
</protein>
<evidence type="ECO:0000313" key="4">
    <source>
        <dbReference type="EMBL" id="MCM1988905.1"/>
    </source>
</evidence>
<keyword evidence="2" id="KW-0012">Acyltransferase</keyword>
<reference evidence="4" key="1">
    <citation type="journal article" date="2021" name="mSystems">
        <title>Bacteria and Archaea Synergistically Convert Glycine Betaine to Biogenic Methane in the Formosa Cold Seep of the South China Sea.</title>
        <authorList>
            <person name="Li L."/>
            <person name="Zhang W."/>
            <person name="Zhang S."/>
            <person name="Song L."/>
            <person name="Sun Q."/>
            <person name="Zhang H."/>
            <person name="Xiang H."/>
            <person name="Dong X."/>
        </authorList>
    </citation>
    <scope>NUCLEOTIDE SEQUENCE</scope>
    <source>
        <strain evidence="4">ZWT</strain>
    </source>
</reference>
<evidence type="ECO:0000256" key="1">
    <source>
        <dbReference type="ARBA" id="ARBA00022679"/>
    </source>
</evidence>
<dbReference type="Gene3D" id="3.40.630.30">
    <property type="match status" value="2"/>
</dbReference>
<keyword evidence="5" id="KW-1185">Reference proteome</keyword>
<dbReference type="RefSeq" id="WP_250857769.1">
    <property type="nucleotide sequence ID" value="NZ_JAGSOJ010000001.1"/>
</dbReference>
<proteinExistence type="predicted"/>
<dbReference type="InterPro" id="IPR016181">
    <property type="entry name" value="Acyl_CoA_acyltransferase"/>
</dbReference>
<dbReference type="InterPro" id="IPR050680">
    <property type="entry name" value="YpeA/RimI_acetyltransf"/>
</dbReference>
<evidence type="ECO:0000259" key="3">
    <source>
        <dbReference type="PROSITE" id="PS51186"/>
    </source>
</evidence>
<dbReference type="EMBL" id="JAGSOJ010000001">
    <property type="protein sequence ID" value="MCM1988905.1"/>
    <property type="molecule type" value="Genomic_DNA"/>
</dbReference>
<sequence>MSICIKEYKNEYKDIISELISDNSFVREDILRCLDRCPECGILVEEGEKVVGVGVYTGVRKKTSMTLYVKPSKRKEGIGTALLKALEEKMQNVGVEEVVCDFKVSEVEKSFTYKNGYKHWFKSNYMIYTGGEITTGNYDIVNYEDKYYGECQKILSESFHKMRLSVGLESTPSIPSEEEKQDYKENAENIFVLRDNSKIIAFVKLDGDEIDLVAVEENHQGKGLGKAIVSYAVNKVLSKGCTKVPLWVVEGNTAKYLYDKLGFVRERTHEFVCKSIK</sequence>
<gene>
    <name evidence="4" type="ORF">KDK92_04060</name>
</gene>
<dbReference type="Proteomes" id="UP001056429">
    <property type="component" value="Unassembled WGS sequence"/>
</dbReference>
<comment type="caution">
    <text evidence="4">The sequence shown here is derived from an EMBL/GenBank/DDBJ whole genome shotgun (WGS) entry which is preliminary data.</text>
</comment>
<dbReference type="Pfam" id="PF13508">
    <property type="entry name" value="Acetyltransf_7"/>
    <property type="match status" value="1"/>
</dbReference>
<dbReference type="AlphaFoldDB" id="A0A9J6NYD7"/>
<reference evidence="4" key="2">
    <citation type="submission" date="2021-04" db="EMBL/GenBank/DDBJ databases">
        <authorList>
            <person name="Dong X."/>
        </authorList>
    </citation>
    <scope>NUCLEOTIDE SEQUENCE</scope>
    <source>
        <strain evidence="4">ZWT</strain>
    </source>
</reference>
<dbReference type="GO" id="GO:0016747">
    <property type="term" value="F:acyltransferase activity, transferring groups other than amino-acyl groups"/>
    <property type="evidence" value="ECO:0007669"/>
    <property type="project" value="InterPro"/>
</dbReference>
<dbReference type="PROSITE" id="PS51186">
    <property type="entry name" value="GNAT"/>
    <property type="match status" value="2"/>
</dbReference>
<evidence type="ECO:0000256" key="2">
    <source>
        <dbReference type="ARBA" id="ARBA00023315"/>
    </source>
</evidence>
<dbReference type="InterPro" id="IPR000182">
    <property type="entry name" value="GNAT_dom"/>
</dbReference>
<dbReference type="PANTHER" id="PTHR43420">
    <property type="entry name" value="ACETYLTRANSFERASE"/>
    <property type="match status" value="1"/>
</dbReference>
<keyword evidence="1" id="KW-0808">Transferase</keyword>
<accession>A0A9J6NYD7</accession>
<feature type="domain" description="N-acetyltransferase" evidence="3">
    <location>
        <begin position="138"/>
        <end position="277"/>
    </location>
</feature>
<name>A0A9J6NYD7_9CLOT</name>
<evidence type="ECO:0000313" key="5">
    <source>
        <dbReference type="Proteomes" id="UP001056429"/>
    </source>
</evidence>
<dbReference type="CDD" id="cd04301">
    <property type="entry name" value="NAT_SF"/>
    <property type="match status" value="2"/>
</dbReference>